<evidence type="ECO:0000313" key="21">
    <source>
        <dbReference type="Proteomes" id="UP001153292"/>
    </source>
</evidence>
<dbReference type="PROSITE" id="PS00238">
    <property type="entry name" value="OPSIN"/>
    <property type="match status" value="1"/>
</dbReference>
<protein>
    <recommendedName>
        <fullName evidence="19">G-protein coupled receptors family 1 profile domain-containing protein</fullName>
    </recommendedName>
</protein>
<keyword evidence="6" id="KW-0681">Retinal protein</keyword>
<keyword evidence="15" id="KW-0844">Vision</keyword>
<feature type="transmembrane region" description="Helical" evidence="18">
    <location>
        <begin position="133"/>
        <end position="154"/>
    </location>
</feature>
<evidence type="ECO:0000256" key="3">
    <source>
        <dbReference type="ARBA" id="ARBA00022543"/>
    </source>
</evidence>
<keyword evidence="4" id="KW-0716">Sensory transduction</keyword>
<evidence type="ECO:0000256" key="1">
    <source>
        <dbReference type="ARBA" id="ARBA00004141"/>
    </source>
</evidence>
<dbReference type="PROSITE" id="PS00237">
    <property type="entry name" value="G_PROTEIN_RECEP_F1_1"/>
    <property type="match status" value="1"/>
</dbReference>
<dbReference type="CDD" id="cd15079">
    <property type="entry name" value="7tmA_photoreceptors_insect"/>
    <property type="match status" value="1"/>
</dbReference>
<feature type="domain" description="G-protein coupled receptors family 1 profile" evidence="19">
    <location>
        <begin position="113"/>
        <end position="376"/>
    </location>
</feature>
<evidence type="ECO:0000256" key="13">
    <source>
        <dbReference type="ARBA" id="ARBA00023180"/>
    </source>
</evidence>
<keyword evidence="11" id="KW-1015">Disulfide bond</keyword>
<dbReference type="PRINTS" id="PR00237">
    <property type="entry name" value="GPCRRHODOPSN"/>
</dbReference>
<keyword evidence="10 18" id="KW-0472">Membrane</keyword>
<evidence type="ECO:0000256" key="15">
    <source>
        <dbReference type="ARBA" id="ARBA00023305"/>
    </source>
</evidence>
<dbReference type="PANTHER" id="PTHR24240">
    <property type="entry name" value="OPSIN"/>
    <property type="match status" value="1"/>
</dbReference>
<dbReference type="InterPro" id="IPR017452">
    <property type="entry name" value="GPCR_Rhodpsn_7TM"/>
</dbReference>
<feature type="compositionally biased region" description="Low complexity" evidence="17">
    <location>
        <begin position="402"/>
        <end position="419"/>
    </location>
</feature>
<dbReference type="InterPro" id="IPR050125">
    <property type="entry name" value="GPCR_opsins"/>
</dbReference>
<dbReference type="InterPro" id="IPR027430">
    <property type="entry name" value="Retinal_BS"/>
</dbReference>
<keyword evidence="13" id="KW-0325">Glycoprotein</keyword>
<keyword evidence="8" id="KW-0157">Chromophore</keyword>
<keyword evidence="9 16" id="KW-0297">G-protein coupled receptor</keyword>
<keyword evidence="12 16" id="KW-0675">Receptor</keyword>
<gene>
    <name evidence="20" type="ORF">CHILSU_LOCUS1889</name>
</gene>
<sequence length="419" mass="45853">MFRNPIKGVQLDNLRNPGGLMRLPAVTATEDCSRPGPSLSIMENRTDGYYYGAHFAPLRSGAASSVEMLGEGLTGDDLAMIPEHWLVYPTPPASAHTALALLYVFLTAAALVGNGLVIFIFSTTKSLRTSSNLLILQLAILDFVMMAKAPIFIYNSAMKGFATGTLGCKIFALMGAYSGIGAGMTNACIAYDRHSTITRPLDGRLSRGKALLMMSFVWIYATPWALLPLFETWGRYVPEGYLTSCTFDYLTNTFDTKLFVGCIFFCSYVIPMSFIIYFYSGIVKQVFAHEAALREQAKKMNVESLRSNQTAGQQSAEIRIAKAALTVCFLFVASWTPYGIMSLIGAFGNQELLTPGVTMIPAITCKAVACIDPWVYAISHPKYRQELQRRMPWLQIDEPDDTASTTTTNTVNAPPAASA</sequence>
<evidence type="ECO:0000256" key="14">
    <source>
        <dbReference type="ARBA" id="ARBA00023224"/>
    </source>
</evidence>
<dbReference type="PRINTS" id="PR00577">
    <property type="entry name" value="OPSINRH3RH4"/>
</dbReference>
<keyword evidence="21" id="KW-1185">Reference proteome</keyword>
<dbReference type="Gene3D" id="1.20.1070.10">
    <property type="entry name" value="Rhodopsin 7-helix transmembrane proteins"/>
    <property type="match status" value="1"/>
</dbReference>
<feature type="transmembrane region" description="Helical" evidence="18">
    <location>
        <begin position="323"/>
        <end position="347"/>
    </location>
</feature>
<feature type="transmembrane region" description="Helical" evidence="18">
    <location>
        <begin position="170"/>
        <end position="189"/>
    </location>
</feature>
<evidence type="ECO:0000256" key="9">
    <source>
        <dbReference type="ARBA" id="ARBA00023040"/>
    </source>
</evidence>
<feature type="transmembrane region" description="Helical" evidence="18">
    <location>
        <begin position="210"/>
        <end position="230"/>
    </location>
</feature>
<proteinExistence type="inferred from homology"/>
<feature type="transmembrane region" description="Helical" evidence="18">
    <location>
        <begin position="258"/>
        <end position="279"/>
    </location>
</feature>
<evidence type="ECO:0000256" key="2">
    <source>
        <dbReference type="ARBA" id="ARBA00010663"/>
    </source>
</evidence>
<evidence type="ECO:0000256" key="6">
    <source>
        <dbReference type="ARBA" id="ARBA00022925"/>
    </source>
</evidence>
<dbReference type="Pfam" id="PF00001">
    <property type="entry name" value="7tm_1"/>
    <property type="match status" value="1"/>
</dbReference>
<accession>A0ABN8AZI4</accession>
<dbReference type="EMBL" id="OU963905">
    <property type="protein sequence ID" value="CAH0398765.1"/>
    <property type="molecule type" value="Genomic_DNA"/>
</dbReference>
<name>A0ABN8AZI4_CHISP</name>
<feature type="transmembrane region" description="Helical" evidence="18">
    <location>
        <begin position="359"/>
        <end position="379"/>
    </location>
</feature>
<dbReference type="InterPro" id="IPR000276">
    <property type="entry name" value="GPCR_Rhodpsn"/>
</dbReference>
<evidence type="ECO:0000256" key="5">
    <source>
        <dbReference type="ARBA" id="ARBA00022692"/>
    </source>
</evidence>
<dbReference type="Proteomes" id="UP001153292">
    <property type="component" value="Chromosome 12"/>
</dbReference>
<feature type="transmembrane region" description="Helical" evidence="18">
    <location>
        <begin position="98"/>
        <end position="121"/>
    </location>
</feature>
<evidence type="ECO:0000256" key="16">
    <source>
        <dbReference type="RuleBase" id="RU000688"/>
    </source>
</evidence>
<evidence type="ECO:0000256" key="12">
    <source>
        <dbReference type="ARBA" id="ARBA00023170"/>
    </source>
</evidence>
<keyword evidence="5 16" id="KW-0812">Transmembrane</keyword>
<dbReference type="SUPFAM" id="SSF81321">
    <property type="entry name" value="Family A G protein-coupled receptor-like"/>
    <property type="match status" value="1"/>
</dbReference>
<evidence type="ECO:0000256" key="4">
    <source>
        <dbReference type="ARBA" id="ARBA00022606"/>
    </source>
</evidence>
<dbReference type="PROSITE" id="PS50262">
    <property type="entry name" value="G_PROTEIN_RECEP_F1_2"/>
    <property type="match status" value="1"/>
</dbReference>
<evidence type="ECO:0000313" key="20">
    <source>
        <dbReference type="EMBL" id="CAH0398765.1"/>
    </source>
</evidence>
<keyword evidence="3" id="KW-0600">Photoreceptor protein</keyword>
<comment type="similarity">
    <text evidence="2 16">Belongs to the G-protein coupled receptor 1 family.</text>
</comment>
<dbReference type="InterPro" id="IPR001760">
    <property type="entry name" value="Opsin"/>
</dbReference>
<evidence type="ECO:0000256" key="17">
    <source>
        <dbReference type="SAM" id="MobiDB-lite"/>
    </source>
</evidence>
<evidence type="ECO:0000256" key="7">
    <source>
        <dbReference type="ARBA" id="ARBA00022989"/>
    </source>
</evidence>
<evidence type="ECO:0000256" key="18">
    <source>
        <dbReference type="SAM" id="Phobius"/>
    </source>
</evidence>
<evidence type="ECO:0000256" key="10">
    <source>
        <dbReference type="ARBA" id="ARBA00023136"/>
    </source>
</evidence>
<keyword evidence="14 16" id="KW-0807">Transducer</keyword>
<comment type="subcellular location">
    <subcellularLocation>
        <location evidence="1">Membrane</location>
        <topology evidence="1">Multi-pass membrane protein</topology>
    </subcellularLocation>
</comment>
<evidence type="ECO:0000256" key="11">
    <source>
        <dbReference type="ARBA" id="ARBA00023157"/>
    </source>
</evidence>
<keyword evidence="7 18" id="KW-1133">Transmembrane helix</keyword>
<evidence type="ECO:0000256" key="8">
    <source>
        <dbReference type="ARBA" id="ARBA00022991"/>
    </source>
</evidence>
<organism evidence="20 21">
    <name type="scientific">Chilo suppressalis</name>
    <name type="common">Asiatic rice borer moth</name>
    <dbReference type="NCBI Taxonomy" id="168631"/>
    <lineage>
        <taxon>Eukaryota</taxon>
        <taxon>Metazoa</taxon>
        <taxon>Ecdysozoa</taxon>
        <taxon>Arthropoda</taxon>
        <taxon>Hexapoda</taxon>
        <taxon>Insecta</taxon>
        <taxon>Pterygota</taxon>
        <taxon>Neoptera</taxon>
        <taxon>Endopterygota</taxon>
        <taxon>Lepidoptera</taxon>
        <taxon>Glossata</taxon>
        <taxon>Ditrysia</taxon>
        <taxon>Pyraloidea</taxon>
        <taxon>Crambidae</taxon>
        <taxon>Crambinae</taxon>
        <taxon>Chilo</taxon>
    </lineage>
</organism>
<reference evidence="20" key="1">
    <citation type="submission" date="2021-12" db="EMBL/GenBank/DDBJ databases">
        <authorList>
            <person name="King R."/>
        </authorList>
    </citation>
    <scope>NUCLEOTIDE SEQUENCE</scope>
</reference>
<evidence type="ECO:0000259" key="19">
    <source>
        <dbReference type="PROSITE" id="PS50262"/>
    </source>
</evidence>
<feature type="region of interest" description="Disordered" evidence="17">
    <location>
        <begin position="397"/>
        <end position="419"/>
    </location>
</feature>